<feature type="transmembrane region" description="Helical" evidence="8">
    <location>
        <begin position="203"/>
        <end position="220"/>
    </location>
</feature>
<accession>A0A0P1I0I2</accession>
<dbReference type="GeneID" id="83879319"/>
<dbReference type="PANTHER" id="PTHR30269:SF32">
    <property type="entry name" value="MEMBRANE TRANSPORTER PROTEIN-RELATED"/>
    <property type="match status" value="1"/>
</dbReference>
<proteinExistence type="inferred from homology"/>
<keyword evidence="5 8" id="KW-0812">Transmembrane</keyword>
<feature type="transmembrane region" description="Helical" evidence="8">
    <location>
        <begin position="82"/>
        <end position="101"/>
    </location>
</feature>
<reference evidence="10" key="1">
    <citation type="submission" date="2015-09" db="EMBL/GenBank/DDBJ databases">
        <authorList>
            <person name="Rodrigo-Torres Lidia"/>
            <person name="Arahal R.David."/>
        </authorList>
    </citation>
    <scope>NUCLEOTIDE SEQUENCE [LARGE SCALE GENOMIC DNA]</scope>
    <source>
        <strain evidence="10">CECT 7735</strain>
    </source>
</reference>
<gene>
    <name evidence="9" type="ORF">PH7735_00220</name>
</gene>
<evidence type="ECO:0000313" key="10">
    <source>
        <dbReference type="Proteomes" id="UP000051870"/>
    </source>
</evidence>
<dbReference type="PANTHER" id="PTHR30269">
    <property type="entry name" value="TRANSMEMBRANE PROTEIN YFCA"/>
    <property type="match status" value="1"/>
</dbReference>
<keyword evidence="10" id="KW-1185">Reference proteome</keyword>
<feature type="transmembrane region" description="Helical" evidence="8">
    <location>
        <begin position="138"/>
        <end position="157"/>
    </location>
</feature>
<organism evidence="9 10">
    <name type="scientific">Shimia thalassica</name>
    <dbReference type="NCBI Taxonomy" id="1715693"/>
    <lineage>
        <taxon>Bacteria</taxon>
        <taxon>Pseudomonadati</taxon>
        <taxon>Pseudomonadota</taxon>
        <taxon>Alphaproteobacteria</taxon>
        <taxon>Rhodobacterales</taxon>
        <taxon>Roseobacteraceae</taxon>
    </lineage>
</organism>
<dbReference type="Pfam" id="PF01925">
    <property type="entry name" value="TauE"/>
    <property type="match status" value="1"/>
</dbReference>
<dbReference type="GO" id="GO:0005886">
    <property type="term" value="C:plasma membrane"/>
    <property type="evidence" value="ECO:0007669"/>
    <property type="project" value="UniProtKB-SubCell"/>
</dbReference>
<feature type="transmembrane region" description="Helical" evidence="8">
    <location>
        <begin position="12"/>
        <end position="33"/>
    </location>
</feature>
<evidence type="ECO:0000256" key="2">
    <source>
        <dbReference type="ARBA" id="ARBA00009142"/>
    </source>
</evidence>
<keyword evidence="6 8" id="KW-1133">Transmembrane helix</keyword>
<evidence type="ECO:0000256" key="3">
    <source>
        <dbReference type="ARBA" id="ARBA00022448"/>
    </source>
</evidence>
<feature type="transmembrane region" description="Helical" evidence="8">
    <location>
        <begin position="177"/>
        <end position="196"/>
    </location>
</feature>
<comment type="similarity">
    <text evidence="2 8">Belongs to the 4-toluene sulfonate uptake permease (TSUP) (TC 2.A.102) family.</text>
</comment>
<dbReference type="InterPro" id="IPR002781">
    <property type="entry name" value="TM_pro_TauE-like"/>
</dbReference>
<dbReference type="AlphaFoldDB" id="A0A0P1I0I2"/>
<evidence type="ECO:0000313" key="9">
    <source>
        <dbReference type="EMBL" id="CUJ83032.1"/>
    </source>
</evidence>
<comment type="subcellular location">
    <subcellularLocation>
        <location evidence="1 8">Cell membrane</location>
        <topology evidence="1 8">Multi-pass membrane protein</topology>
    </subcellularLocation>
</comment>
<dbReference type="EMBL" id="CYTW01000001">
    <property type="protein sequence ID" value="CUJ83032.1"/>
    <property type="molecule type" value="Genomic_DNA"/>
</dbReference>
<dbReference type="RefSeq" id="WP_058309494.1">
    <property type="nucleotide sequence ID" value="NZ_CYTW01000001.1"/>
</dbReference>
<keyword evidence="4 8" id="KW-1003">Cell membrane</keyword>
<feature type="transmembrane region" description="Helical" evidence="8">
    <location>
        <begin position="39"/>
        <end position="61"/>
    </location>
</feature>
<evidence type="ECO:0000256" key="6">
    <source>
        <dbReference type="ARBA" id="ARBA00022989"/>
    </source>
</evidence>
<dbReference type="STRING" id="1715693.PH7735_00220"/>
<evidence type="ECO:0000256" key="5">
    <source>
        <dbReference type="ARBA" id="ARBA00022692"/>
    </source>
</evidence>
<keyword evidence="7 8" id="KW-0472">Membrane</keyword>
<dbReference type="InterPro" id="IPR052017">
    <property type="entry name" value="TSUP"/>
</dbReference>
<name>A0A0P1I0I2_9RHOB</name>
<dbReference type="Proteomes" id="UP000051870">
    <property type="component" value="Unassembled WGS sequence"/>
</dbReference>
<evidence type="ECO:0000256" key="1">
    <source>
        <dbReference type="ARBA" id="ARBA00004651"/>
    </source>
</evidence>
<protein>
    <recommendedName>
        <fullName evidence="8">Probable membrane transporter protein</fullName>
    </recommendedName>
</protein>
<keyword evidence="3" id="KW-0813">Transport</keyword>
<feature type="transmembrane region" description="Helical" evidence="8">
    <location>
        <begin position="107"/>
        <end position="126"/>
    </location>
</feature>
<evidence type="ECO:0000256" key="7">
    <source>
        <dbReference type="ARBA" id="ARBA00023136"/>
    </source>
</evidence>
<evidence type="ECO:0000256" key="4">
    <source>
        <dbReference type="ARBA" id="ARBA00022475"/>
    </source>
</evidence>
<evidence type="ECO:0000256" key="8">
    <source>
        <dbReference type="RuleBase" id="RU363041"/>
    </source>
</evidence>
<sequence>MDVFLADLSPQLFVVTLAIAILAGVIKGMVGFAMPMVMISGLSTFLPPELALAGLILPTLVTNGMQSLRQGVGAAIESIKTFRVFLLAGLVSLLISAQFVRVLPSEVMLLLIGVPVSFFALLQLMGLKISLPKRSLRVEAGVGGFAGVIGGLSGVWGPPTVLYLTALNTEKTEQMRVQGVIYGLGAFALFFAHIGSGVMRAETLPFSVAMVPPAVLGMWLGGKVQDRIDHAMFRKATLVVLTVAALNLVRRAVMG</sequence>